<feature type="transmembrane region" description="Helical" evidence="6">
    <location>
        <begin position="465"/>
        <end position="488"/>
    </location>
</feature>
<dbReference type="EMBL" id="AQHV01000023">
    <property type="protein sequence ID" value="KKB48047.1"/>
    <property type="molecule type" value="Genomic_DNA"/>
</dbReference>
<gene>
    <name evidence="7" type="ORF">HMPREF1535_04273</name>
</gene>
<evidence type="ECO:0008006" key="9">
    <source>
        <dbReference type="Google" id="ProtNLM"/>
    </source>
</evidence>
<feature type="transmembrane region" description="Helical" evidence="6">
    <location>
        <begin position="437"/>
        <end position="459"/>
    </location>
</feature>
<dbReference type="PANTHER" id="PTHR30250:SF26">
    <property type="entry name" value="PSMA PROTEIN"/>
    <property type="match status" value="1"/>
</dbReference>
<keyword evidence="4 6" id="KW-1133">Transmembrane helix</keyword>
<dbReference type="RefSeq" id="WP_046147353.1">
    <property type="nucleotide sequence ID" value="NZ_KQ033913.1"/>
</dbReference>
<proteinExistence type="predicted"/>
<feature type="transmembrane region" description="Helical" evidence="6">
    <location>
        <begin position="161"/>
        <end position="182"/>
    </location>
</feature>
<feature type="transmembrane region" description="Helical" evidence="6">
    <location>
        <begin position="18"/>
        <end position="40"/>
    </location>
</feature>
<evidence type="ECO:0000256" key="3">
    <source>
        <dbReference type="ARBA" id="ARBA00022692"/>
    </source>
</evidence>
<feature type="transmembrane region" description="Helical" evidence="6">
    <location>
        <begin position="351"/>
        <end position="369"/>
    </location>
</feature>
<keyword evidence="2" id="KW-1003">Cell membrane</keyword>
<sequence>MSATSENNKRIAKNTLFLYLRMLLIMGVTLYTSRVVLQILGVEDFGIYNVVGGIVILFTFVNNAMIISTQRFLNYELGREDLVATRRVFSASVTIHLGIALLTLVLAETVGLWFLEHYIQYPLDRERAVMLTYQFTILTTCVNIMRTPYNAVIIAHERMAFYAYISVIEAVLRLLIVYLLVWVSWDRLIFYSFLMFVVLALVLVCYYLYCRRSFAVCHYRFFWDKGVYCELLGFSGWSLFGGVANMGASQGLNILLNLFFGVTVNAAMGIANQVQTAVYSFVGNFQTAFNPQIVKSYASGDHSYFIDLIMRTSKYSYFLLFVISLPFYICCEEVLSLWLEEVPAHTVSFCRLMILFSLLDALQGPLWVSVQATGKIRNYQILMSVIILANLPISYLFLRMGYVPEVVLTIRCLLNFLILFIRLWYLRRLYGFPVCRYLQEVVGRVIMVTTVVYPIVYLPLGTMGFVWKIILLGIISFLMDGWAMYYLGLDYKERKLLMTQLKKIYEKCK</sequence>
<evidence type="ECO:0000256" key="6">
    <source>
        <dbReference type="SAM" id="Phobius"/>
    </source>
</evidence>
<dbReference type="AlphaFoldDB" id="A0A0F5ISF5"/>
<keyword evidence="5 6" id="KW-0472">Membrane</keyword>
<feature type="transmembrane region" description="Helical" evidence="6">
    <location>
        <begin position="88"/>
        <end position="115"/>
    </location>
</feature>
<dbReference type="PATRIC" id="fig|927665.4.peg.4387"/>
<dbReference type="InterPro" id="IPR050833">
    <property type="entry name" value="Poly_Biosynth_Transport"/>
</dbReference>
<accession>A0A0F5ISF5</accession>
<feature type="transmembrane region" description="Helical" evidence="6">
    <location>
        <begin position="317"/>
        <end position="339"/>
    </location>
</feature>
<organism evidence="7 8">
    <name type="scientific">Parabacteroides goldsteinii DSM 19448 = WAL 12034</name>
    <dbReference type="NCBI Taxonomy" id="927665"/>
    <lineage>
        <taxon>Bacteria</taxon>
        <taxon>Pseudomonadati</taxon>
        <taxon>Bacteroidota</taxon>
        <taxon>Bacteroidia</taxon>
        <taxon>Bacteroidales</taxon>
        <taxon>Tannerellaceae</taxon>
        <taxon>Parabacteroides</taxon>
    </lineage>
</organism>
<comment type="caution">
    <text evidence="7">The sequence shown here is derived from an EMBL/GenBank/DDBJ whole genome shotgun (WGS) entry which is preliminary data.</text>
</comment>
<evidence type="ECO:0000256" key="1">
    <source>
        <dbReference type="ARBA" id="ARBA00004651"/>
    </source>
</evidence>
<evidence type="ECO:0000313" key="8">
    <source>
        <dbReference type="Proteomes" id="UP000033047"/>
    </source>
</evidence>
<dbReference type="HOGENOM" id="CLU_040798_1_0_10"/>
<evidence type="ECO:0000313" key="7">
    <source>
        <dbReference type="EMBL" id="KKB48047.1"/>
    </source>
</evidence>
<dbReference type="PANTHER" id="PTHR30250">
    <property type="entry name" value="PST FAMILY PREDICTED COLANIC ACID TRANSPORTER"/>
    <property type="match status" value="1"/>
</dbReference>
<keyword evidence="3 6" id="KW-0812">Transmembrane</keyword>
<comment type="subcellular location">
    <subcellularLocation>
        <location evidence="1">Cell membrane</location>
        <topology evidence="1">Multi-pass membrane protein</topology>
    </subcellularLocation>
</comment>
<feature type="transmembrane region" description="Helical" evidence="6">
    <location>
        <begin position="46"/>
        <end position="67"/>
    </location>
</feature>
<dbReference type="STRING" id="927665.HMPREF1535_04273"/>
<dbReference type="GO" id="GO:0005886">
    <property type="term" value="C:plasma membrane"/>
    <property type="evidence" value="ECO:0007669"/>
    <property type="project" value="UniProtKB-SubCell"/>
</dbReference>
<dbReference type="Proteomes" id="UP000033047">
    <property type="component" value="Unassembled WGS sequence"/>
</dbReference>
<feature type="transmembrane region" description="Helical" evidence="6">
    <location>
        <begin position="127"/>
        <end position="149"/>
    </location>
</feature>
<feature type="transmembrane region" description="Helical" evidence="6">
    <location>
        <begin position="188"/>
        <end position="209"/>
    </location>
</feature>
<feature type="transmembrane region" description="Helical" evidence="6">
    <location>
        <begin position="381"/>
        <end position="400"/>
    </location>
</feature>
<evidence type="ECO:0000256" key="2">
    <source>
        <dbReference type="ARBA" id="ARBA00022475"/>
    </source>
</evidence>
<evidence type="ECO:0000256" key="5">
    <source>
        <dbReference type="ARBA" id="ARBA00023136"/>
    </source>
</evidence>
<feature type="transmembrane region" description="Helical" evidence="6">
    <location>
        <begin position="406"/>
        <end position="425"/>
    </location>
</feature>
<reference evidence="7 8" key="1">
    <citation type="submission" date="2013-04" db="EMBL/GenBank/DDBJ databases">
        <title>The Genome Sequence of Parabacteroides goldsteinii DSM 19448.</title>
        <authorList>
            <consortium name="The Broad Institute Genomics Platform"/>
            <person name="Earl A."/>
            <person name="Ward D."/>
            <person name="Feldgarden M."/>
            <person name="Gevers D."/>
            <person name="Martens E."/>
            <person name="Sakamoto M."/>
            <person name="Benno Y."/>
            <person name="Song Y."/>
            <person name="Liu C."/>
            <person name="Lee J."/>
            <person name="Bolanos M."/>
            <person name="Vaisanen M.L."/>
            <person name="Finegold S.M."/>
            <person name="Walker B."/>
            <person name="Young S."/>
            <person name="Zeng Q."/>
            <person name="Gargeya S."/>
            <person name="Fitzgerald M."/>
            <person name="Haas B."/>
            <person name="Abouelleil A."/>
            <person name="Allen A.W."/>
            <person name="Alvarado L."/>
            <person name="Arachchi H.M."/>
            <person name="Berlin A.M."/>
            <person name="Chapman S.B."/>
            <person name="Gainer-Dewar J."/>
            <person name="Goldberg J."/>
            <person name="Griggs A."/>
            <person name="Gujja S."/>
            <person name="Hansen M."/>
            <person name="Howarth C."/>
            <person name="Imamovic A."/>
            <person name="Ireland A."/>
            <person name="Larimer J."/>
            <person name="McCowan C."/>
            <person name="Murphy C."/>
            <person name="Pearson M."/>
            <person name="Poon T.W."/>
            <person name="Priest M."/>
            <person name="Roberts A."/>
            <person name="Saif S."/>
            <person name="Shea T."/>
            <person name="Sisk P."/>
            <person name="Sykes S."/>
            <person name="Wortman J."/>
            <person name="Nusbaum C."/>
            <person name="Birren B."/>
        </authorList>
    </citation>
    <scope>NUCLEOTIDE SEQUENCE [LARGE SCALE GENOMIC DNA]</scope>
    <source>
        <strain evidence="7 8">DSM 19448</strain>
    </source>
</reference>
<name>A0A0F5ISF5_9BACT</name>
<protein>
    <recommendedName>
        <fullName evidence="9">Polysaccharide biosynthesis protein C-terminal domain-containing protein</fullName>
    </recommendedName>
</protein>
<evidence type="ECO:0000256" key="4">
    <source>
        <dbReference type="ARBA" id="ARBA00022989"/>
    </source>
</evidence>